<feature type="domain" description="YaiO beta-barrel" evidence="1">
    <location>
        <begin position="23"/>
        <end position="199"/>
    </location>
</feature>
<dbReference type="Proteomes" id="UP000885364">
    <property type="component" value="Unassembled WGS sequence"/>
</dbReference>
<dbReference type="InterPro" id="IPR030887">
    <property type="entry name" value="Beta-barrel_YaiO"/>
</dbReference>
<comment type="caution">
    <text evidence="2">The sequence shown here is derived from an EMBL/GenBank/DDBJ whole genome shotgun (WGS) entry which is preliminary data.</text>
</comment>
<protein>
    <submittedName>
        <fullName evidence="2">YaiO family outer membrane beta-barrel protein</fullName>
    </submittedName>
</protein>
<evidence type="ECO:0000259" key="1">
    <source>
        <dbReference type="Pfam" id="PF19413"/>
    </source>
</evidence>
<reference evidence="2" key="1">
    <citation type="submission" date="2018-11" db="EMBL/GenBank/DDBJ databases">
        <authorList>
            <consortium name="PulseNet: The National Subtyping Network for Foodborne Disease Surveillance"/>
            <person name="Tarr C.L."/>
            <person name="Trees E."/>
            <person name="Katz L.S."/>
            <person name="Carleton-Romer H.A."/>
            <person name="Stroika S."/>
            <person name="Kucerova Z."/>
            <person name="Roache K.F."/>
            <person name="Sabol A.L."/>
            <person name="Besser J."/>
            <person name="Gerner-Smidt P."/>
        </authorList>
    </citation>
    <scope>NUCLEOTIDE SEQUENCE [LARGE SCALE GENOMIC DNA]</scope>
    <source>
        <strain evidence="2">PNUSAS059688</strain>
    </source>
</reference>
<dbReference type="Pfam" id="PF19413">
    <property type="entry name" value="YaiO"/>
    <property type="match status" value="1"/>
</dbReference>
<evidence type="ECO:0000313" key="2">
    <source>
        <dbReference type="EMBL" id="MHI24766.1"/>
    </source>
</evidence>
<dbReference type="AlphaFoldDB" id="A0A3K5RHV2"/>
<organism evidence="2">
    <name type="scientific">Salmonella enterica</name>
    <name type="common">Salmonella choleraesuis</name>
    <dbReference type="NCBI Taxonomy" id="28901"/>
    <lineage>
        <taxon>Bacteria</taxon>
        <taxon>Pseudomonadati</taxon>
        <taxon>Pseudomonadota</taxon>
        <taxon>Gammaproteobacteria</taxon>
        <taxon>Enterobacterales</taxon>
        <taxon>Enterobacteriaceae</taxon>
        <taxon>Salmonella</taxon>
    </lineage>
</organism>
<sequence length="258" mass="28228">MKKTLLMAILPAVTPVHSMSLDELSLGYDYTDYSSGYGKRNVSQVGIKSLFNQGAMLASLAQGYRDYGHGDSFHGSRGQATVWYDWNSVLSTRTGLSMGDNSPVFVRREIFSDFNLKPVKGAVLTLGGRHAQYYAGAEVNGWSVGGSLYQGPLILNYRYTGYNTSGVGSSYSHLVSARLKDRSGKGYTQLYVGTGTGAYTYDWSPVVKNGKLHSLSLKRSQPLTDKISLDLVLAKQWFDTPVGSYNGINGQLGIVWAW</sequence>
<accession>A0A3K5RHV2</accession>
<name>A0A3K5RHV2_SALER</name>
<gene>
    <name evidence="2" type="primary">yaiO</name>
    <name evidence="2" type="ORF">EEM47_23950</name>
</gene>
<dbReference type="NCBIfam" id="TIGR04390">
    <property type="entry name" value="OMP_YaiO_dom"/>
    <property type="match status" value="1"/>
</dbReference>
<dbReference type="EMBL" id="ROVY01000169">
    <property type="protein sequence ID" value="MHI24766.1"/>
    <property type="molecule type" value="Genomic_DNA"/>
</dbReference>
<proteinExistence type="predicted"/>